<feature type="domain" description="HTH araC/xylS-type" evidence="9">
    <location>
        <begin position="433"/>
        <end position="530"/>
    </location>
</feature>
<dbReference type="SUPFAM" id="SSF52172">
    <property type="entry name" value="CheY-like"/>
    <property type="match status" value="1"/>
</dbReference>
<dbReference type="STRING" id="158189.SpiBuddy_2409"/>
<dbReference type="eggNOG" id="COG2207">
    <property type="taxonomic scope" value="Bacteria"/>
</dbReference>
<protein>
    <submittedName>
        <fullName evidence="11">Two component transcriptional regulator, AraC family</fullName>
    </submittedName>
</protein>
<dbReference type="InterPro" id="IPR018060">
    <property type="entry name" value="HTH_AraC"/>
</dbReference>
<dbReference type="PROSITE" id="PS50110">
    <property type="entry name" value="RESPONSE_REGULATORY"/>
    <property type="match status" value="1"/>
</dbReference>
<dbReference type="InterPro" id="IPR018062">
    <property type="entry name" value="HTH_AraC-typ_CS"/>
</dbReference>
<dbReference type="GO" id="GO:0005737">
    <property type="term" value="C:cytoplasm"/>
    <property type="evidence" value="ECO:0007669"/>
    <property type="project" value="UniProtKB-SubCell"/>
</dbReference>
<evidence type="ECO:0000259" key="10">
    <source>
        <dbReference type="PROSITE" id="PS50110"/>
    </source>
</evidence>
<keyword evidence="2" id="KW-0963">Cytoplasm</keyword>
<dbReference type="SUPFAM" id="SSF46689">
    <property type="entry name" value="Homeodomain-like"/>
    <property type="match status" value="2"/>
</dbReference>
<dbReference type="HOGENOM" id="CLU_000445_5_0_12"/>
<keyword evidence="3 8" id="KW-0597">Phosphoprotein</keyword>
<keyword evidence="6" id="KW-0238">DNA-binding</keyword>
<dbReference type="GO" id="GO:0000160">
    <property type="term" value="P:phosphorelay signal transduction system"/>
    <property type="evidence" value="ECO:0007669"/>
    <property type="project" value="UniProtKB-KW"/>
</dbReference>
<organism evidence="11 12">
    <name type="scientific">Sphaerochaeta globosa (strain ATCC BAA-1886 / DSM 22777 / Buddy)</name>
    <name type="common">Spirochaeta sp. (strain Buddy)</name>
    <dbReference type="NCBI Taxonomy" id="158189"/>
    <lineage>
        <taxon>Bacteria</taxon>
        <taxon>Pseudomonadati</taxon>
        <taxon>Spirochaetota</taxon>
        <taxon>Spirochaetia</taxon>
        <taxon>Spirochaetales</taxon>
        <taxon>Sphaerochaetaceae</taxon>
        <taxon>Sphaerochaeta</taxon>
    </lineage>
</organism>
<dbReference type="PANTHER" id="PTHR42713:SF3">
    <property type="entry name" value="TRANSCRIPTIONAL REGULATORY PROTEIN HPTR"/>
    <property type="match status" value="1"/>
</dbReference>
<evidence type="ECO:0000313" key="12">
    <source>
        <dbReference type="Proteomes" id="UP000008466"/>
    </source>
</evidence>
<evidence type="ECO:0000256" key="2">
    <source>
        <dbReference type="ARBA" id="ARBA00022490"/>
    </source>
</evidence>
<dbReference type="GO" id="GO:0043565">
    <property type="term" value="F:sequence-specific DNA binding"/>
    <property type="evidence" value="ECO:0007669"/>
    <property type="project" value="InterPro"/>
</dbReference>
<dbReference type="EMBL" id="CP002541">
    <property type="protein sequence ID" value="ADY14223.1"/>
    <property type="molecule type" value="Genomic_DNA"/>
</dbReference>
<dbReference type="PROSITE" id="PS01124">
    <property type="entry name" value="HTH_ARAC_FAMILY_2"/>
    <property type="match status" value="1"/>
</dbReference>
<evidence type="ECO:0000313" key="11">
    <source>
        <dbReference type="EMBL" id="ADY14223.1"/>
    </source>
</evidence>
<keyword evidence="12" id="KW-1185">Reference proteome</keyword>
<dbReference type="Gene3D" id="1.10.10.60">
    <property type="entry name" value="Homeodomain-like"/>
    <property type="match status" value="2"/>
</dbReference>
<evidence type="ECO:0000256" key="5">
    <source>
        <dbReference type="ARBA" id="ARBA00023015"/>
    </source>
</evidence>
<evidence type="ECO:0000256" key="4">
    <source>
        <dbReference type="ARBA" id="ARBA00023012"/>
    </source>
</evidence>
<name>F0RRH1_SPHGB</name>
<dbReference type="CDD" id="cd17536">
    <property type="entry name" value="REC_YesN-like"/>
    <property type="match status" value="1"/>
</dbReference>
<dbReference type="Proteomes" id="UP000008466">
    <property type="component" value="Chromosome"/>
</dbReference>
<accession>F0RRH1</accession>
<keyword evidence="5" id="KW-0805">Transcription regulation</keyword>
<comment type="subcellular location">
    <subcellularLocation>
        <location evidence="1">Cytoplasm</location>
    </subcellularLocation>
</comment>
<keyword evidence="7" id="KW-0804">Transcription</keyword>
<gene>
    <name evidence="11" type="ordered locus">SpiBuddy_2409</name>
</gene>
<dbReference type="InterPro" id="IPR011006">
    <property type="entry name" value="CheY-like_superfamily"/>
</dbReference>
<evidence type="ECO:0000259" key="9">
    <source>
        <dbReference type="PROSITE" id="PS01124"/>
    </source>
</evidence>
<evidence type="ECO:0000256" key="7">
    <source>
        <dbReference type="ARBA" id="ARBA00023163"/>
    </source>
</evidence>
<dbReference type="InterPro" id="IPR001789">
    <property type="entry name" value="Sig_transdc_resp-reg_receiver"/>
</dbReference>
<dbReference type="SMART" id="SM00448">
    <property type="entry name" value="REC"/>
    <property type="match status" value="1"/>
</dbReference>
<dbReference type="InterPro" id="IPR020449">
    <property type="entry name" value="Tscrpt_reg_AraC-type_HTH"/>
</dbReference>
<dbReference type="RefSeq" id="WP_013608069.1">
    <property type="nucleotide sequence ID" value="NC_015152.1"/>
</dbReference>
<dbReference type="InterPro" id="IPR009057">
    <property type="entry name" value="Homeodomain-like_sf"/>
</dbReference>
<sequence length="530" mass="60643">MADTIRVLLVDDEAYVIDALKRHIHWNELGMKVVGEAYDGQQGIEKTLQLNPDCIITDITMPQLDGISMIEQLYQMNSHPYFLIYTGYDDFDYAKKALSYGVSDYILKPALPEEFEAPLEAICNRIREEQIRIIELNRLQKDFEESKQQLFQPFLDELLEGRILTYEQFARKDQFFSSMLAEKEYVVIGVHLENSQDAFAELEMKQQLYALYRINSLVLSLIPGTVYSPGFRSNTAYFLCADQTDSYSLDQLVGLCTRILDFCNKIDDLNLTVRIGISDIVHSFEEISTAFSQTQICIRESLDNEVMQYTNHCMKGSSCPPLSWIFDKDQLIDAILIGNILAAQQLLEKFFSHVSRLPAPQDIYLTPLLSELIGATTVSLLQHGIQYDSKAFSLVVQKHSTIHEAQIHVNEYIQSLIGSIQSRELAKNYQIVHRMIGFTKEHFSEGITLTEIADQLQFTPNYLSTLFAKSMGTSFSQYLAKLRIYKAKELLDSGKYKVYEVGDMVGYKNPEYFTKVFKEFVGTTPSAYAK</sequence>
<dbReference type="AlphaFoldDB" id="F0RRH1"/>
<dbReference type="eggNOG" id="COG4753">
    <property type="taxonomic scope" value="Bacteria"/>
</dbReference>
<dbReference type="InterPro" id="IPR051552">
    <property type="entry name" value="HptR"/>
</dbReference>
<dbReference type="PANTHER" id="PTHR42713">
    <property type="entry name" value="HISTIDINE KINASE-RELATED"/>
    <property type="match status" value="1"/>
</dbReference>
<dbReference type="PRINTS" id="PR00032">
    <property type="entry name" value="HTHARAC"/>
</dbReference>
<dbReference type="PROSITE" id="PS00041">
    <property type="entry name" value="HTH_ARAC_FAMILY_1"/>
    <property type="match status" value="1"/>
</dbReference>
<reference evidence="12" key="1">
    <citation type="submission" date="2011-02" db="EMBL/GenBank/DDBJ databases">
        <title>Complete sequence of Spirochaeta sp. Buddy.</title>
        <authorList>
            <person name="Lucas S."/>
            <person name="Copeland A."/>
            <person name="Lapidus A."/>
            <person name="Cheng J.-F."/>
            <person name="Goodwin L."/>
            <person name="Pitluck S."/>
            <person name="Zeytun A."/>
            <person name="Detter J.C."/>
            <person name="Han C."/>
            <person name="Tapia R."/>
            <person name="Land M."/>
            <person name="Hauser L."/>
            <person name="Kyrpides N."/>
            <person name="Ivanova N."/>
            <person name="Mikhailova N."/>
            <person name="Pagani I."/>
            <person name="Ritalahti K.M."/>
            <person name="Loeffler F.E."/>
            <person name="Woyke T."/>
        </authorList>
    </citation>
    <scope>NUCLEOTIDE SEQUENCE [LARGE SCALE GENOMIC DNA]</scope>
    <source>
        <strain evidence="12">ATCC BAA-1886 / DSM 22777 / Buddy</strain>
    </source>
</reference>
<proteinExistence type="predicted"/>
<feature type="modified residue" description="4-aspartylphosphate" evidence="8">
    <location>
        <position position="58"/>
    </location>
</feature>
<dbReference type="GO" id="GO:0003700">
    <property type="term" value="F:DNA-binding transcription factor activity"/>
    <property type="evidence" value="ECO:0007669"/>
    <property type="project" value="InterPro"/>
</dbReference>
<dbReference type="Pfam" id="PF12833">
    <property type="entry name" value="HTH_18"/>
    <property type="match status" value="1"/>
</dbReference>
<dbReference type="KEGG" id="sbu:SpiBuddy_2409"/>
<evidence type="ECO:0000256" key="1">
    <source>
        <dbReference type="ARBA" id="ARBA00004496"/>
    </source>
</evidence>
<evidence type="ECO:0000256" key="8">
    <source>
        <dbReference type="PROSITE-ProRule" id="PRU00169"/>
    </source>
</evidence>
<dbReference type="Gene3D" id="3.40.50.2300">
    <property type="match status" value="1"/>
</dbReference>
<feature type="domain" description="Response regulatory" evidence="10">
    <location>
        <begin position="6"/>
        <end position="123"/>
    </location>
</feature>
<evidence type="ECO:0000256" key="3">
    <source>
        <dbReference type="ARBA" id="ARBA00022553"/>
    </source>
</evidence>
<dbReference type="OrthoDB" id="327083at2"/>
<dbReference type="Pfam" id="PF00072">
    <property type="entry name" value="Response_reg"/>
    <property type="match status" value="1"/>
</dbReference>
<keyword evidence="4" id="KW-0902">Two-component regulatory system</keyword>
<evidence type="ECO:0000256" key="6">
    <source>
        <dbReference type="ARBA" id="ARBA00023125"/>
    </source>
</evidence>
<dbReference type="SMART" id="SM00342">
    <property type="entry name" value="HTH_ARAC"/>
    <property type="match status" value="1"/>
</dbReference>